<evidence type="ECO:0000313" key="5">
    <source>
        <dbReference type="Proteomes" id="UP000558070"/>
    </source>
</evidence>
<dbReference type="AlphaFoldDB" id="A0A7X1DFD3"/>
<evidence type="ECO:0000313" key="4">
    <source>
        <dbReference type="Proteomes" id="UP000518829"/>
    </source>
</evidence>
<feature type="chain" id="PRO_5031429618" evidence="1">
    <location>
        <begin position="32"/>
        <end position="237"/>
    </location>
</feature>
<sequence length="237" mass="27048">MKKINWKKLIENILILTLIFTLLSPSFSALANETQIDEESVEKVADVSKEDIEYKFKYELNNYAEVGLTKEEAEENYRIYQSLSSSKKEELIEIVNSPEKFEQAIEKSGKLEVVEAPYLLKASAQKNKTVYVPMKVWGITWMKWGARATYTTSGSKVNAAKGITSWLDYKNPVFVLYSSKILDKYCYVSSGKYKGRVRTNIQGGYGVWGLQVMRLDFTITVNYKGTGSYVINEAKML</sequence>
<dbReference type="EMBL" id="JAARZO010000005">
    <property type="protein sequence ID" value="MBC2288605.1"/>
    <property type="molecule type" value="Genomic_DNA"/>
</dbReference>
<name>A0A7X1DFD3_9LIST</name>
<evidence type="ECO:0000256" key="1">
    <source>
        <dbReference type="SAM" id="SignalP"/>
    </source>
</evidence>
<gene>
    <name evidence="2" type="ORF">HB839_13735</name>
    <name evidence="3" type="ORF">HCB47_13370</name>
</gene>
<comment type="caution">
    <text evidence="3">The sequence shown here is derived from an EMBL/GenBank/DDBJ whole genome shotgun (WGS) entry which is preliminary data.</text>
</comment>
<keyword evidence="1" id="KW-0732">Signal</keyword>
<proteinExistence type="predicted"/>
<dbReference type="RefSeq" id="WP_185319872.1">
    <property type="nucleotide sequence ID" value="NZ_JAARPH010000005.1"/>
</dbReference>
<organism evidence="3 5">
    <name type="scientific">Listeria farberi</name>
    <dbReference type="NCBI Taxonomy" id="2713500"/>
    <lineage>
        <taxon>Bacteria</taxon>
        <taxon>Bacillati</taxon>
        <taxon>Bacillota</taxon>
        <taxon>Bacilli</taxon>
        <taxon>Bacillales</taxon>
        <taxon>Listeriaceae</taxon>
        <taxon>Listeria</taxon>
    </lineage>
</organism>
<reference evidence="4 5" key="1">
    <citation type="submission" date="2020-03" db="EMBL/GenBank/DDBJ databases">
        <title>Soil Listeria distribution.</title>
        <authorList>
            <person name="Liao J."/>
            <person name="Wiedmann M."/>
        </authorList>
    </citation>
    <scope>NUCLEOTIDE SEQUENCE [LARGE SCALE GENOMIC DNA]</scope>
    <source>
        <strain evidence="3 5">FSL L7-0072</strain>
        <strain evidence="2 4">FSL L7-1699</strain>
    </source>
</reference>
<feature type="signal peptide" evidence="1">
    <location>
        <begin position="1"/>
        <end position="31"/>
    </location>
</feature>
<keyword evidence="4" id="KW-1185">Reference proteome</keyword>
<dbReference type="EMBL" id="JAARPH010000005">
    <property type="protein sequence ID" value="MBC1376589.1"/>
    <property type="molecule type" value="Genomic_DNA"/>
</dbReference>
<dbReference type="Proteomes" id="UP000518829">
    <property type="component" value="Unassembled WGS sequence"/>
</dbReference>
<evidence type="ECO:0000313" key="3">
    <source>
        <dbReference type="EMBL" id="MBC2288605.1"/>
    </source>
</evidence>
<evidence type="ECO:0000313" key="2">
    <source>
        <dbReference type="EMBL" id="MBC1376589.1"/>
    </source>
</evidence>
<dbReference type="Proteomes" id="UP000558070">
    <property type="component" value="Unassembled WGS sequence"/>
</dbReference>
<protein>
    <submittedName>
        <fullName evidence="3">Uncharacterized protein</fullName>
    </submittedName>
</protein>
<accession>A0A7X1DFD3</accession>